<dbReference type="Proteomes" id="UP000053562">
    <property type="component" value="Unassembled WGS sequence"/>
</dbReference>
<reference evidence="2 3" key="1">
    <citation type="submission" date="2011-08" db="EMBL/GenBank/DDBJ databases">
        <title>The Genome Sequence of Plasmodium vivax India VII.</title>
        <authorList>
            <consortium name="The Broad Institute Genome Sequencing Platform"/>
            <consortium name="The Broad Institute Genome Sequencing Center for Infectious Disease"/>
            <person name="Neafsey D."/>
            <person name="Carlton J."/>
            <person name="Barnwell J."/>
            <person name="Collins W."/>
            <person name="Escalante A."/>
            <person name="Mullikin J."/>
            <person name="Saul A."/>
            <person name="Guigo R."/>
            <person name="Camara F."/>
            <person name="Young S.K."/>
            <person name="Zeng Q."/>
            <person name="Gargeya S."/>
            <person name="Fitzgerald M."/>
            <person name="Haas B."/>
            <person name="Abouelleil A."/>
            <person name="Alvarado L."/>
            <person name="Arachchi H.M."/>
            <person name="Berlin A."/>
            <person name="Brown A."/>
            <person name="Chapman S.B."/>
            <person name="Chen Z."/>
            <person name="Dunbar C."/>
            <person name="Freedman E."/>
            <person name="Gearin G."/>
            <person name="Gellesch M."/>
            <person name="Goldberg J."/>
            <person name="Griggs A."/>
            <person name="Gujja S."/>
            <person name="Heiman D."/>
            <person name="Howarth C."/>
            <person name="Larson L."/>
            <person name="Lui A."/>
            <person name="MacDonald P.J.P."/>
            <person name="Montmayeur A."/>
            <person name="Murphy C."/>
            <person name="Neiman D."/>
            <person name="Pearson M."/>
            <person name="Priest M."/>
            <person name="Roberts A."/>
            <person name="Saif S."/>
            <person name="Shea T."/>
            <person name="Shenoy N."/>
            <person name="Sisk P."/>
            <person name="Stolte C."/>
            <person name="Sykes S."/>
            <person name="Wortman J."/>
            <person name="Nusbaum C."/>
            <person name="Birren B."/>
        </authorList>
    </citation>
    <scope>NUCLEOTIDE SEQUENCE [LARGE SCALE GENOMIC DNA]</scope>
    <source>
        <strain evidence="2 3">India VII</strain>
    </source>
</reference>
<keyword evidence="1" id="KW-0812">Transmembrane</keyword>
<dbReference type="AlphaFoldDB" id="A0A0J9S4B7"/>
<organism evidence="2 3">
    <name type="scientific">Plasmodium vivax India VII</name>
    <dbReference type="NCBI Taxonomy" id="1077284"/>
    <lineage>
        <taxon>Eukaryota</taxon>
        <taxon>Sar</taxon>
        <taxon>Alveolata</taxon>
        <taxon>Apicomplexa</taxon>
        <taxon>Aconoidasida</taxon>
        <taxon>Haemosporida</taxon>
        <taxon>Plasmodiidae</taxon>
        <taxon>Plasmodium</taxon>
        <taxon>Plasmodium (Plasmodium)</taxon>
    </lineage>
</organism>
<dbReference type="EMBL" id="KQ234592">
    <property type="protein sequence ID" value="KMZ76867.1"/>
    <property type="molecule type" value="Genomic_DNA"/>
</dbReference>
<evidence type="ECO:0000256" key="1">
    <source>
        <dbReference type="SAM" id="Phobius"/>
    </source>
</evidence>
<dbReference type="OrthoDB" id="10309714at2759"/>
<evidence type="ECO:0000313" key="3">
    <source>
        <dbReference type="Proteomes" id="UP000053562"/>
    </source>
</evidence>
<feature type="transmembrane region" description="Helical" evidence="1">
    <location>
        <begin position="168"/>
        <end position="187"/>
    </location>
</feature>
<name>A0A0J9S4B7_PLAVI</name>
<sequence length="194" mass="23115">MEYLDNLEDLDVHYSSKPKIIQGCIYLYFWIYEKELQKSIYNKNNHDIYKKLLEQYNAYNTGSNINQICDAHVKDELNGKLKNLYYLYYKFYKLKSDNEFTSTNCNCTDNCVKLYMDSINSCNNDSSGKFCEKLEIFRSQYNEFMKKYDTCDKKYTYLPSAIMFDRKAFLISVLVILVISFTLFGLYKVNINLN</sequence>
<proteinExistence type="predicted"/>
<evidence type="ECO:0000313" key="2">
    <source>
        <dbReference type="EMBL" id="KMZ76867.1"/>
    </source>
</evidence>
<keyword evidence="1" id="KW-1133">Transmembrane helix</keyword>
<protein>
    <submittedName>
        <fullName evidence="2">Uncharacterized protein</fullName>
    </submittedName>
</protein>
<gene>
    <name evidence="2" type="ORF">PVIIG_05858</name>
</gene>
<accession>A0A0J9S4B7</accession>
<keyword evidence="1" id="KW-0472">Membrane</keyword>